<reference evidence="2 3" key="1">
    <citation type="journal article" date="2021" name="Commun. Biol.">
        <title>The genome of Shorea leprosula (Dipterocarpaceae) highlights the ecological relevance of drought in aseasonal tropical rainforests.</title>
        <authorList>
            <person name="Ng K.K.S."/>
            <person name="Kobayashi M.J."/>
            <person name="Fawcett J.A."/>
            <person name="Hatakeyama M."/>
            <person name="Paape T."/>
            <person name="Ng C.H."/>
            <person name="Ang C.C."/>
            <person name="Tnah L.H."/>
            <person name="Lee C.T."/>
            <person name="Nishiyama T."/>
            <person name="Sese J."/>
            <person name="O'Brien M.J."/>
            <person name="Copetti D."/>
            <person name="Mohd Noor M.I."/>
            <person name="Ong R.C."/>
            <person name="Putra M."/>
            <person name="Sireger I.Z."/>
            <person name="Indrioko S."/>
            <person name="Kosugi Y."/>
            <person name="Izuno A."/>
            <person name="Isagi Y."/>
            <person name="Lee S.L."/>
            <person name="Shimizu K.K."/>
        </authorList>
    </citation>
    <scope>NUCLEOTIDE SEQUENCE [LARGE SCALE GENOMIC DNA]</scope>
    <source>
        <strain evidence="2">214</strain>
    </source>
</reference>
<protein>
    <submittedName>
        <fullName evidence="2">Uncharacterized protein</fullName>
    </submittedName>
</protein>
<evidence type="ECO:0000256" key="1">
    <source>
        <dbReference type="SAM" id="MobiDB-lite"/>
    </source>
</evidence>
<name>A0AAV5IES9_9ROSI</name>
<sequence>MEEQCRKWRNSTEDHGEDHGGGYQHRREQKQREENSSRPAQHTHRLPRACFSAFRLHFPDFSNSFQISQTFQISS</sequence>
<keyword evidence="3" id="KW-1185">Reference proteome</keyword>
<organism evidence="2 3">
    <name type="scientific">Rubroshorea leprosula</name>
    <dbReference type="NCBI Taxonomy" id="152421"/>
    <lineage>
        <taxon>Eukaryota</taxon>
        <taxon>Viridiplantae</taxon>
        <taxon>Streptophyta</taxon>
        <taxon>Embryophyta</taxon>
        <taxon>Tracheophyta</taxon>
        <taxon>Spermatophyta</taxon>
        <taxon>Magnoliopsida</taxon>
        <taxon>eudicotyledons</taxon>
        <taxon>Gunneridae</taxon>
        <taxon>Pentapetalae</taxon>
        <taxon>rosids</taxon>
        <taxon>malvids</taxon>
        <taxon>Malvales</taxon>
        <taxon>Dipterocarpaceae</taxon>
        <taxon>Rubroshorea</taxon>
    </lineage>
</organism>
<comment type="caution">
    <text evidence="2">The sequence shown here is derived from an EMBL/GenBank/DDBJ whole genome shotgun (WGS) entry which is preliminary data.</text>
</comment>
<dbReference type="Proteomes" id="UP001054252">
    <property type="component" value="Unassembled WGS sequence"/>
</dbReference>
<dbReference type="AlphaFoldDB" id="A0AAV5IES9"/>
<evidence type="ECO:0000313" key="2">
    <source>
        <dbReference type="EMBL" id="GKU95679.1"/>
    </source>
</evidence>
<dbReference type="EMBL" id="BPVZ01000009">
    <property type="protein sequence ID" value="GKU95679.1"/>
    <property type="molecule type" value="Genomic_DNA"/>
</dbReference>
<gene>
    <name evidence="2" type="ORF">SLEP1_g9008</name>
</gene>
<feature type="region of interest" description="Disordered" evidence="1">
    <location>
        <begin position="1"/>
        <end position="46"/>
    </location>
</feature>
<feature type="compositionally biased region" description="Basic and acidic residues" evidence="1">
    <location>
        <begin position="1"/>
        <end position="20"/>
    </location>
</feature>
<evidence type="ECO:0000313" key="3">
    <source>
        <dbReference type="Proteomes" id="UP001054252"/>
    </source>
</evidence>
<proteinExistence type="predicted"/>
<accession>A0AAV5IES9</accession>